<protein>
    <submittedName>
        <fullName evidence="2">Uncharacterized protein</fullName>
    </submittedName>
</protein>
<dbReference type="EMBL" id="KQ964251">
    <property type="protein sequence ID" value="KXJ91105.1"/>
    <property type="molecule type" value="Genomic_DNA"/>
</dbReference>
<feature type="region of interest" description="Disordered" evidence="1">
    <location>
        <begin position="14"/>
        <end position="42"/>
    </location>
</feature>
<keyword evidence="3" id="KW-1185">Reference proteome</keyword>
<evidence type="ECO:0000313" key="3">
    <source>
        <dbReference type="Proteomes" id="UP000070501"/>
    </source>
</evidence>
<feature type="region of interest" description="Disordered" evidence="1">
    <location>
        <begin position="58"/>
        <end position="104"/>
    </location>
</feature>
<proteinExistence type="predicted"/>
<sequence>MITGEIMSQALNEATAQAAQTADKDDQTLPETRPKLATEDQSCDFSTLATCSSHVSSAHPLALSSPDLLVANGQPKTRSRKKALDGRPEIRNLPGFDDDPIEET</sequence>
<evidence type="ECO:0000256" key="1">
    <source>
        <dbReference type="SAM" id="MobiDB-lite"/>
    </source>
</evidence>
<dbReference type="AlphaFoldDB" id="A0A136J1T3"/>
<dbReference type="OrthoDB" id="5426563at2759"/>
<reference evidence="3" key="1">
    <citation type="submission" date="2016-02" db="EMBL/GenBank/DDBJ databases">
        <title>Draft genome sequence of Microdochium bolleyi, a fungal endophyte of beachgrass.</title>
        <authorList>
            <consortium name="DOE Joint Genome Institute"/>
            <person name="David A.S."/>
            <person name="May G."/>
            <person name="Haridas S."/>
            <person name="Lim J."/>
            <person name="Wang M."/>
            <person name="Labutti K."/>
            <person name="Lipzen A."/>
            <person name="Barry K."/>
            <person name="Grigoriev I.V."/>
        </authorList>
    </citation>
    <scope>NUCLEOTIDE SEQUENCE [LARGE SCALE GENOMIC DNA]</scope>
    <source>
        <strain evidence="3">J235TASD1</strain>
    </source>
</reference>
<gene>
    <name evidence="2" type="ORF">Micbo1qcDRAFT_176083</name>
</gene>
<accession>A0A136J1T3</accession>
<evidence type="ECO:0000313" key="2">
    <source>
        <dbReference type="EMBL" id="KXJ91105.1"/>
    </source>
</evidence>
<name>A0A136J1T3_9PEZI</name>
<dbReference type="Proteomes" id="UP000070501">
    <property type="component" value="Unassembled WGS sequence"/>
</dbReference>
<feature type="compositionally biased region" description="Basic and acidic residues" evidence="1">
    <location>
        <begin position="22"/>
        <end position="38"/>
    </location>
</feature>
<organism evidence="2 3">
    <name type="scientific">Microdochium bolleyi</name>
    <dbReference type="NCBI Taxonomy" id="196109"/>
    <lineage>
        <taxon>Eukaryota</taxon>
        <taxon>Fungi</taxon>
        <taxon>Dikarya</taxon>
        <taxon>Ascomycota</taxon>
        <taxon>Pezizomycotina</taxon>
        <taxon>Sordariomycetes</taxon>
        <taxon>Xylariomycetidae</taxon>
        <taxon>Xylariales</taxon>
        <taxon>Microdochiaceae</taxon>
        <taxon>Microdochium</taxon>
    </lineage>
</organism>
<dbReference type="InParanoid" id="A0A136J1T3"/>